<name>A0A3L8P4D6_9ACTN</name>
<dbReference type="InterPro" id="IPR029068">
    <property type="entry name" value="Glyas_Bleomycin-R_OHBP_Dase"/>
</dbReference>
<organism evidence="3 4">
    <name type="scientific">Nocardioides mangrovicus</name>
    <dbReference type="NCBI Taxonomy" id="2478913"/>
    <lineage>
        <taxon>Bacteria</taxon>
        <taxon>Bacillati</taxon>
        <taxon>Actinomycetota</taxon>
        <taxon>Actinomycetes</taxon>
        <taxon>Propionibacteriales</taxon>
        <taxon>Nocardioidaceae</taxon>
        <taxon>Nocardioides</taxon>
    </lineage>
</organism>
<reference evidence="3 4" key="1">
    <citation type="submission" date="2018-10" db="EMBL/GenBank/DDBJ databases">
        <title>Marmoricola sp. 4Q3S-7 whole genome shotgun sequence.</title>
        <authorList>
            <person name="Li F."/>
        </authorList>
    </citation>
    <scope>NUCLEOTIDE SEQUENCE [LARGE SCALE GENOMIC DNA]</scope>
    <source>
        <strain evidence="3 4">4Q3S-7</strain>
    </source>
</reference>
<dbReference type="PANTHER" id="PTHR43048:SF5">
    <property type="entry name" value="BLR5325 PROTEIN"/>
    <property type="match status" value="1"/>
</dbReference>
<evidence type="ECO:0000313" key="3">
    <source>
        <dbReference type="EMBL" id="RLV49981.1"/>
    </source>
</evidence>
<dbReference type="InterPro" id="IPR004360">
    <property type="entry name" value="Glyas_Fos-R_dOase_dom"/>
</dbReference>
<dbReference type="InterPro" id="IPR051785">
    <property type="entry name" value="MMCE/EMCE_epimerase"/>
</dbReference>
<dbReference type="PANTHER" id="PTHR43048">
    <property type="entry name" value="METHYLMALONYL-COA EPIMERASE"/>
    <property type="match status" value="1"/>
</dbReference>
<dbReference type="InterPro" id="IPR037523">
    <property type="entry name" value="VOC_core"/>
</dbReference>
<dbReference type="CDD" id="cd06587">
    <property type="entry name" value="VOC"/>
    <property type="match status" value="1"/>
</dbReference>
<proteinExistence type="predicted"/>
<dbReference type="GO" id="GO:0046491">
    <property type="term" value="P:L-methylmalonyl-CoA metabolic process"/>
    <property type="evidence" value="ECO:0007669"/>
    <property type="project" value="TreeGrafter"/>
</dbReference>
<comment type="caution">
    <text evidence="3">The sequence shown here is derived from an EMBL/GenBank/DDBJ whole genome shotgun (WGS) entry which is preliminary data.</text>
</comment>
<dbReference type="GO" id="GO:0004493">
    <property type="term" value="F:methylmalonyl-CoA epimerase activity"/>
    <property type="evidence" value="ECO:0007669"/>
    <property type="project" value="TreeGrafter"/>
</dbReference>
<accession>A0A3L8P4D6</accession>
<evidence type="ECO:0000256" key="1">
    <source>
        <dbReference type="ARBA" id="ARBA00022723"/>
    </source>
</evidence>
<evidence type="ECO:0000259" key="2">
    <source>
        <dbReference type="PROSITE" id="PS51819"/>
    </source>
</evidence>
<dbReference type="Proteomes" id="UP000281708">
    <property type="component" value="Unassembled WGS sequence"/>
</dbReference>
<dbReference type="GO" id="GO:0046872">
    <property type="term" value="F:metal ion binding"/>
    <property type="evidence" value="ECO:0007669"/>
    <property type="project" value="UniProtKB-KW"/>
</dbReference>
<dbReference type="SUPFAM" id="SSF54593">
    <property type="entry name" value="Glyoxalase/Bleomycin resistance protein/Dihydroxybiphenyl dioxygenase"/>
    <property type="match status" value="1"/>
</dbReference>
<sequence>MRFDHWGLNVADLDAAEAWYGEALGVRREVALRIDPISMDVRMLLHPEHGYRLELLSREGAGGDAPADPAEAALRHGYGHVALSVDDLDAEHDRLVSLGARSVMAPQPSPEPGVRMVFLADPFGNLVELLQR</sequence>
<dbReference type="Gene3D" id="3.10.180.10">
    <property type="entry name" value="2,3-Dihydroxybiphenyl 1,2-Dioxygenase, domain 1"/>
    <property type="match status" value="1"/>
</dbReference>
<keyword evidence="1" id="KW-0479">Metal-binding</keyword>
<dbReference type="EMBL" id="RDBE01000006">
    <property type="protein sequence ID" value="RLV49981.1"/>
    <property type="molecule type" value="Genomic_DNA"/>
</dbReference>
<dbReference type="AlphaFoldDB" id="A0A3L8P4D6"/>
<evidence type="ECO:0000313" key="4">
    <source>
        <dbReference type="Proteomes" id="UP000281708"/>
    </source>
</evidence>
<keyword evidence="4" id="KW-1185">Reference proteome</keyword>
<dbReference type="RefSeq" id="WP_121805745.1">
    <property type="nucleotide sequence ID" value="NZ_RDBE01000006.1"/>
</dbReference>
<dbReference type="PROSITE" id="PS51819">
    <property type="entry name" value="VOC"/>
    <property type="match status" value="1"/>
</dbReference>
<dbReference type="OrthoDB" id="2613830at2"/>
<protein>
    <submittedName>
        <fullName evidence="3">VOC family protein</fullName>
    </submittedName>
</protein>
<gene>
    <name evidence="3" type="ORF">D9V37_08915</name>
</gene>
<feature type="domain" description="VOC" evidence="2">
    <location>
        <begin position="2"/>
        <end position="132"/>
    </location>
</feature>
<dbReference type="Pfam" id="PF00903">
    <property type="entry name" value="Glyoxalase"/>
    <property type="match status" value="1"/>
</dbReference>